<dbReference type="InterPro" id="IPR023214">
    <property type="entry name" value="HAD_sf"/>
</dbReference>
<dbReference type="Gene3D" id="3.30.1240.10">
    <property type="match status" value="1"/>
</dbReference>
<dbReference type="NCBIfam" id="NF007806">
    <property type="entry name" value="PRK10513.1"/>
    <property type="match status" value="1"/>
</dbReference>
<keyword evidence="1" id="KW-0378">Hydrolase</keyword>
<dbReference type="Gene3D" id="3.40.50.1000">
    <property type="entry name" value="HAD superfamily/HAD-like"/>
    <property type="match status" value="1"/>
</dbReference>
<dbReference type="PANTHER" id="PTHR10000:SF8">
    <property type="entry name" value="HAD SUPERFAMILY HYDROLASE-LIKE, TYPE 3"/>
    <property type="match status" value="1"/>
</dbReference>
<name>A0A0A0I6L9_CLOBO</name>
<dbReference type="PANTHER" id="PTHR10000">
    <property type="entry name" value="PHOSPHOSERINE PHOSPHATASE"/>
    <property type="match status" value="1"/>
</dbReference>
<dbReference type="CDD" id="cd07516">
    <property type="entry name" value="HAD_Pase"/>
    <property type="match status" value="1"/>
</dbReference>
<evidence type="ECO:0000313" key="2">
    <source>
        <dbReference type="Proteomes" id="UP000030014"/>
    </source>
</evidence>
<dbReference type="Pfam" id="PF08282">
    <property type="entry name" value="Hydrolase_3"/>
    <property type="match status" value="1"/>
</dbReference>
<organism evidence="1 2">
    <name type="scientific">Clostridium botulinum C/D str. DC5</name>
    <dbReference type="NCBI Taxonomy" id="1443128"/>
    <lineage>
        <taxon>Bacteria</taxon>
        <taxon>Bacillati</taxon>
        <taxon>Bacillota</taxon>
        <taxon>Clostridia</taxon>
        <taxon>Eubacteriales</taxon>
        <taxon>Clostridiaceae</taxon>
        <taxon>Clostridium</taxon>
    </lineage>
</organism>
<dbReference type="GO" id="GO:0016791">
    <property type="term" value="F:phosphatase activity"/>
    <property type="evidence" value="ECO:0007669"/>
    <property type="project" value="UniProtKB-ARBA"/>
</dbReference>
<dbReference type="AlphaFoldDB" id="A0A0A0I6L9"/>
<comment type="caution">
    <text evidence="1">The sequence shown here is derived from an EMBL/GenBank/DDBJ whole genome shotgun (WGS) entry which is preliminary data.</text>
</comment>
<dbReference type="NCBIfam" id="TIGR00099">
    <property type="entry name" value="Cof-subfamily"/>
    <property type="match status" value="1"/>
</dbReference>
<dbReference type="SFLD" id="SFLDS00003">
    <property type="entry name" value="Haloacid_Dehalogenase"/>
    <property type="match status" value="1"/>
</dbReference>
<reference evidence="1 2" key="1">
    <citation type="submission" date="2014-01" db="EMBL/GenBank/DDBJ databases">
        <title>Plasmidome dynamics in the species complex Clostridium novyi sensu lato converts strains of independent lineages into distinctly different pathogens.</title>
        <authorList>
            <person name="Skarin H."/>
            <person name="Segerman B."/>
        </authorList>
    </citation>
    <scope>NUCLEOTIDE SEQUENCE [LARGE SCALE GENOMIC DNA]</scope>
    <source>
        <strain evidence="1 2">DC5</strain>
    </source>
</reference>
<dbReference type="RefSeq" id="WP_039259859.1">
    <property type="nucleotide sequence ID" value="NZ_JDRY01000069.1"/>
</dbReference>
<gene>
    <name evidence="1" type="ORF">Z955_12535</name>
</gene>
<dbReference type="NCBIfam" id="TIGR01484">
    <property type="entry name" value="HAD-SF-IIB"/>
    <property type="match status" value="1"/>
</dbReference>
<proteinExistence type="predicted"/>
<dbReference type="PROSITE" id="PS01229">
    <property type="entry name" value="COF_2"/>
    <property type="match status" value="1"/>
</dbReference>
<dbReference type="EMBL" id="JDRY01000069">
    <property type="protein sequence ID" value="KGM97079.1"/>
    <property type="molecule type" value="Genomic_DNA"/>
</dbReference>
<dbReference type="SUPFAM" id="SSF56784">
    <property type="entry name" value="HAD-like"/>
    <property type="match status" value="1"/>
</dbReference>
<dbReference type="InterPro" id="IPR036412">
    <property type="entry name" value="HAD-like_sf"/>
</dbReference>
<dbReference type="GO" id="GO:0000287">
    <property type="term" value="F:magnesium ion binding"/>
    <property type="evidence" value="ECO:0007669"/>
    <property type="project" value="TreeGrafter"/>
</dbReference>
<sequence length="270" mass="30290">MYKLIALDMDGTLLNSEHLITDENKEAIKRATEQGVKVVLATGRMITGIENYLEELNLNTDENYCVTCNGAIVVNAGTKEILSKIVLGYEDLCYLNELSKKLDVYIHAVTPTKSLVPKMNEFTAKELHMNKTRFEEIPLENADKSVEVIKVLLVGPKEKIASIMHTLPKEVYEKYTVVRSHDNFLEFLDKRINKGFGVECLGQKLGINKEEIICVGDAENDLHMIEYAGLGVAMDNAFPDVKKASDFITYSNNESGVAHVINKFILNKND</sequence>
<dbReference type="PROSITE" id="PS01228">
    <property type="entry name" value="COF_1"/>
    <property type="match status" value="1"/>
</dbReference>
<dbReference type="Proteomes" id="UP000030014">
    <property type="component" value="Unassembled WGS sequence"/>
</dbReference>
<dbReference type="InterPro" id="IPR000150">
    <property type="entry name" value="Cof"/>
</dbReference>
<dbReference type="InterPro" id="IPR006379">
    <property type="entry name" value="HAD-SF_hydro_IIB"/>
</dbReference>
<protein>
    <submittedName>
        <fullName evidence="1">HAD family hydrolase</fullName>
    </submittedName>
</protein>
<evidence type="ECO:0000313" key="1">
    <source>
        <dbReference type="EMBL" id="KGM97079.1"/>
    </source>
</evidence>
<dbReference type="SFLD" id="SFLDG01140">
    <property type="entry name" value="C2.B:_Phosphomannomutase_and_P"/>
    <property type="match status" value="1"/>
</dbReference>
<dbReference type="GO" id="GO:0005829">
    <property type="term" value="C:cytosol"/>
    <property type="evidence" value="ECO:0007669"/>
    <property type="project" value="TreeGrafter"/>
</dbReference>
<dbReference type="SFLD" id="SFLDG01144">
    <property type="entry name" value="C2.B.4:_PGP_Like"/>
    <property type="match status" value="1"/>
</dbReference>
<accession>A0A0A0I6L9</accession>